<organism evidence="8 10">
    <name type="scientific">Novosphingobium resinovorum</name>
    <dbReference type="NCBI Taxonomy" id="158500"/>
    <lineage>
        <taxon>Bacteria</taxon>
        <taxon>Pseudomonadati</taxon>
        <taxon>Pseudomonadota</taxon>
        <taxon>Alphaproteobacteria</taxon>
        <taxon>Sphingomonadales</taxon>
        <taxon>Sphingomonadaceae</taxon>
        <taxon>Novosphingobium</taxon>
    </lineage>
</organism>
<comment type="similarity">
    <text evidence="2 6">Belongs to the transposase mutator family.</text>
</comment>
<sequence>MPRRKEPAIPADLLDQLLAGSDAASALQQGGLLDSLKKALAERALNAEMDYHLGDASQVGNSRNGYGRKTVVTDTGKIEIEVPRDRQASFDPQLIAKYQRRFPGFDDKIVSMYARGMSTREIVGHLRDLYGIDVSPDLISTVTDAVLEEVAAWQARPLDPAYPLVFFDAIRVKIRDEGLVRNKAIHIALGVRADGGKVVLGLWIEQNEGAKFWLRVMNELRNRGVEDIMLAVVDGLKGFPEAITAVFPETIVQTCIVHLLRNSMDFVSWKDRKALAGALKTVYRATDAIAAEEALTAFEAGEWGRRYPAIGQSWRRAWAEVIPFFAFPDEVRRIVYTTNAIEALNAQLRRAVRARGHFPSDDSATKLLYLILNRSEKEWKMPPREWSMAKAQFAVLFGERFIKAMAA</sequence>
<dbReference type="EMBL" id="CP017078">
    <property type="protein sequence ID" value="AOR81234.1"/>
    <property type="molecule type" value="Genomic_DNA"/>
</dbReference>
<evidence type="ECO:0000313" key="10">
    <source>
        <dbReference type="Proteomes" id="UP000094626"/>
    </source>
</evidence>
<protein>
    <recommendedName>
        <fullName evidence="6">Mutator family transposase</fullName>
    </recommendedName>
</protein>
<evidence type="ECO:0000256" key="3">
    <source>
        <dbReference type="ARBA" id="ARBA00022578"/>
    </source>
</evidence>
<dbReference type="RefSeq" id="WP_069709383.1">
    <property type="nucleotide sequence ID" value="NZ_CP017076.1"/>
</dbReference>
<dbReference type="Proteomes" id="UP000094626">
    <property type="component" value="Plasmid pSA1"/>
</dbReference>
<dbReference type="Pfam" id="PF00872">
    <property type="entry name" value="Transposase_mut"/>
    <property type="match status" value="1"/>
</dbReference>
<dbReference type="EMBL" id="CP017076">
    <property type="protein sequence ID" value="AOR79121.1"/>
    <property type="molecule type" value="Genomic_DNA"/>
</dbReference>
<geneLocation type="plasmid" evidence="8 10">
    <name>pSA2</name>
</geneLocation>
<accession>A0A1D8AEV3</accession>
<dbReference type="EMBL" id="CP017077">
    <property type="protein sequence ID" value="AOR80629.1"/>
    <property type="molecule type" value="Genomic_DNA"/>
</dbReference>
<reference evidence="8" key="1">
    <citation type="submission" date="2016-08" db="EMBL/GenBank/DDBJ databases">
        <authorList>
            <person name="Seilhamer J.J."/>
        </authorList>
    </citation>
    <scope>NUCLEOTIDE SEQUENCE [LARGE SCALE GENOMIC DNA]</scope>
    <source>
        <strain evidence="8">SA1</strain>
        <plasmid evidence="7">pSA1</plasmid>
        <plasmid evidence="8">pSA2</plasmid>
        <plasmid evidence="9">pSA3</plasmid>
    </source>
</reference>
<evidence type="ECO:0000256" key="4">
    <source>
        <dbReference type="ARBA" id="ARBA00023125"/>
    </source>
</evidence>
<dbReference type="PANTHER" id="PTHR33217">
    <property type="entry name" value="TRANSPOSASE FOR INSERTION SEQUENCE ELEMENT IS1081"/>
    <property type="match status" value="1"/>
</dbReference>
<name>A0A1D8AEV3_9SPHN</name>
<evidence type="ECO:0000256" key="5">
    <source>
        <dbReference type="ARBA" id="ARBA00023172"/>
    </source>
</evidence>
<dbReference type="KEGG" id="nre:BES08_30750"/>
<dbReference type="PROSITE" id="PS01007">
    <property type="entry name" value="TRANSPOSASE_MUTATOR"/>
    <property type="match status" value="1"/>
</dbReference>
<dbReference type="GO" id="GO:0004803">
    <property type="term" value="F:transposase activity"/>
    <property type="evidence" value="ECO:0007669"/>
    <property type="project" value="UniProtKB-UniRule"/>
</dbReference>
<dbReference type="OrthoDB" id="9793302at2"/>
<keyword evidence="3 6" id="KW-0815">Transposition</keyword>
<evidence type="ECO:0000256" key="1">
    <source>
        <dbReference type="ARBA" id="ARBA00002190"/>
    </source>
</evidence>
<keyword evidence="10" id="KW-1185">Reference proteome</keyword>
<evidence type="ECO:0000256" key="6">
    <source>
        <dbReference type="RuleBase" id="RU365089"/>
    </source>
</evidence>
<evidence type="ECO:0000313" key="9">
    <source>
        <dbReference type="EMBL" id="AOR81234.1"/>
    </source>
</evidence>
<geneLocation type="plasmid" evidence="7 10">
    <name>pSA1</name>
</geneLocation>
<geneLocation type="plasmid" evidence="9 10">
    <name>pSA3</name>
</geneLocation>
<dbReference type="KEGG" id="nre:BES08_19730"/>
<dbReference type="PANTHER" id="PTHR33217:SF5">
    <property type="entry name" value="MUTATOR FAMILY TRANSPOSASE"/>
    <property type="match status" value="1"/>
</dbReference>
<comment type="function">
    <text evidence="1 6">Required for the transposition of the insertion element.</text>
</comment>
<dbReference type="GO" id="GO:0003677">
    <property type="term" value="F:DNA binding"/>
    <property type="evidence" value="ECO:0007669"/>
    <property type="project" value="UniProtKB-UniRule"/>
</dbReference>
<dbReference type="Proteomes" id="UP000094626">
    <property type="component" value="Plasmid pSA2"/>
</dbReference>
<keyword evidence="4 6" id="KW-0238">DNA-binding</keyword>
<gene>
    <name evidence="7" type="ORF">BES08_19730</name>
    <name evidence="8" type="ORF">BES08_27730</name>
    <name evidence="9" type="ORF">BES08_30750</name>
</gene>
<dbReference type="AlphaFoldDB" id="A0A1D8AEV3"/>
<keyword evidence="6" id="KW-0814">Transposable element</keyword>
<evidence type="ECO:0000313" key="7">
    <source>
        <dbReference type="EMBL" id="AOR79121.1"/>
    </source>
</evidence>
<proteinExistence type="inferred from homology"/>
<evidence type="ECO:0000256" key="2">
    <source>
        <dbReference type="ARBA" id="ARBA00010961"/>
    </source>
</evidence>
<evidence type="ECO:0000313" key="8">
    <source>
        <dbReference type="EMBL" id="AOR80629.1"/>
    </source>
</evidence>
<keyword evidence="5 6" id="KW-0233">DNA recombination</keyword>
<dbReference type="GO" id="GO:0006313">
    <property type="term" value="P:DNA transposition"/>
    <property type="evidence" value="ECO:0007669"/>
    <property type="project" value="UniProtKB-UniRule"/>
</dbReference>
<keyword evidence="8" id="KW-0614">Plasmid</keyword>
<dbReference type="KEGG" id="nre:BES08_27730"/>
<dbReference type="InterPro" id="IPR001207">
    <property type="entry name" value="Transposase_mutator"/>
</dbReference>
<dbReference type="NCBIfam" id="NF033543">
    <property type="entry name" value="transpos_IS256"/>
    <property type="match status" value="1"/>
</dbReference>
<reference evidence="10" key="2">
    <citation type="journal article" date="2017" name="J. Biotechnol.">
        <title>Complete genome sequence of Novosphingobium resinovorum SA1, a versatile xenobiotic-degrading bacterium capable of utilizing sulfanilic acid.</title>
        <authorList>
            <person name="Hegedus B."/>
            <person name="Kos P.B."/>
            <person name="Balint B."/>
            <person name="Maroti G."/>
            <person name="Gan H.M."/>
            <person name="Perei K."/>
            <person name="Rakhely G."/>
        </authorList>
    </citation>
    <scope>NUCLEOTIDE SEQUENCE [LARGE SCALE GENOMIC DNA]</scope>
    <source>
        <strain evidence="10">SA1</strain>
    </source>
</reference>
<dbReference type="Proteomes" id="UP000094626">
    <property type="component" value="Plasmid pSA3"/>
</dbReference>